<dbReference type="PROSITE" id="PS51781">
    <property type="entry name" value="SH3B"/>
    <property type="match status" value="1"/>
</dbReference>
<dbReference type="Pfam" id="PF08239">
    <property type="entry name" value="SH3_3"/>
    <property type="match status" value="1"/>
</dbReference>
<organism evidence="2 3">
    <name type="scientific">Actinomyces viscosus C505</name>
    <dbReference type="NCBI Taxonomy" id="562973"/>
    <lineage>
        <taxon>Bacteria</taxon>
        <taxon>Bacillati</taxon>
        <taxon>Actinomycetota</taxon>
        <taxon>Actinomycetes</taxon>
        <taxon>Actinomycetales</taxon>
        <taxon>Actinomycetaceae</taxon>
        <taxon>Actinomyces</taxon>
    </lineage>
</organism>
<evidence type="ECO:0000313" key="3">
    <source>
        <dbReference type="Proteomes" id="UP000004668"/>
    </source>
</evidence>
<dbReference type="EMBL" id="ACRE02000050">
    <property type="protein sequence ID" value="EGE38120.1"/>
    <property type="molecule type" value="Genomic_DNA"/>
</dbReference>
<proteinExistence type="predicted"/>
<dbReference type="HOGENOM" id="CLU_805700_0_0_11"/>
<reference evidence="2 3" key="2">
    <citation type="submission" date="2011-10" db="EMBL/GenBank/DDBJ databases">
        <title>The Genome Sequence of Actinomyces viscosus C505.</title>
        <authorList>
            <consortium name="The Broad Institute Genome Sequencing Platform"/>
            <consortium name="The Broad Institute Genome Sequencing Center for Infectious Disease"/>
            <person name="Earl A."/>
            <person name="Ward D."/>
            <person name="Feldgarden M."/>
            <person name="Gevers D."/>
            <person name="Sibley C.D."/>
            <person name="Field T.R."/>
            <person name="Grinwis M."/>
            <person name="Eshaghurshan C.S."/>
            <person name="Surette M.G."/>
            <person name="Young S.K."/>
            <person name="Zeng Q."/>
            <person name="Gargeya S."/>
            <person name="Fitzgerald M."/>
            <person name="Haas B."/>
            <person name="Abouelleil A."/>
            <person name="Alvarado L."/>
            <person name="Arachchi H.M."/>
            <person name="Berlin A."/>
            <person name="Brown A."/>
            <person name="Chapman S.B."/>
            <person name="Chen Z."/>
            <person name="Dunbar C."/>
            <person name="Freedman E."/>
            <person name="Gearin G."/>
            <person name="Goldberg J."/>
            <person name="Griggs A."/>
            <person name="Gujja S."/>
            <person name="Heiman D."/>
            <person name="Howarth C."/>
            <person name="Larson L."/>
            <person name="Lui A."/>
            <person name="MacDonald P.J.P."/>
            <person name="Montmayeur A."/>
            <person name="Murphy C."/>
            <person name="Neiman D."/>
            <person name="Pearson M."/>
            <person name="Priest M."/>
            <person name="Roberts A."/>
            <person name="Saif S."/>
            <person name="Shea T."/>
            <person name="Shenoy N."/>
            <person name="Sisk P."/>
            <person name="Stolte C."/>
            <person name="Sykes S."/>
            <person name="Wortman J."/>
            <person name="Nusbaum C."/>
            <person name="Birren B."/>
        </authorList>
    </citation>
    <scope>NUCLEOTIDE SEQUENCE [LARGE SCALE GENOMIC DNA]</scope>
    <source>
        <strain evidence="2 3">C505</strain>
    </source>
</reference>
<comment type="caution">
    <text evidence="2">The sequence shown here is derived from an EMBL/GenBank/DDBJ whole genome shotgun (WGS) entry which is preliminary data.</text>
</comment>
<dbReference type="AlphaFoldDB" id="F2UY19"/>
<gene>
    <name evidence="2" type="ORF">HMPREF0059_00973</name>
</gene>
<evidence type="ECO:0000259" key="1">
    <source>
        <dbReference type="PROSITE" id="PS51781"/>
    </source>
</evidence>
<dbReference type="InterPro" id="IPR003646">
    <property type="entry name" value="SH3-like_bac-type"/>
</dbReference>
<sequence>MSKTSDKIKQFVLFGLASALATGVTTVTPPARADEVTATVFSASGWDYANVRPSPSMDGQPIGKVQAGQTVQLDCYRYGGEAKGPYGSSTLWYKVKGYGSGWIADSMLSTGSDEPVTEACAATVHAGQIKATVQPGVGENALRVGPGAYEVSGSVVGGASLILDCWAWGDIEAGPSGTSRYWYKLAGSNEYIAASNVDTGSDKPLTQECVKSSSDRFVELSYSRQNHETLHVANRLLGNYYRTDEFAGTYVVISWEFFLESESLVNTIKEMKVGEVKNYPSSILSDGDDMYLSLGSFWIHKTSDTCVSIRDFYDFEKNSIFRPLYKDARKGYAKEFMIYSTGCV</sequence>
<dbReference type="RefSeq" id="WP_003788000.1">
    <property type="nucleotide sequence ID" value="NZ_KI391969.1"/>
</dbReference>
<feature type="domain" description="SH3b" evidence="1">
    <location>
        <begin position="35"/>
        <end position="112"/>
    </location>
</feature>
<dbReference type="Proteomes" id="UP000004668">
    <property type="component" value="Unassembled WGS sequence"/>
</dbReference>
<protein>
    <recommendedName>
        <fullName evidence="1">SH3b domain-containing protein</fullName>
    </recommendedName>
</protein>
<name>F2UY19_ACTVI</name>
<dbReference type="Gene3D" id="2.30.30.40">
    <property type="entry name" value="SH3 Domains"/>
    <property type="match status" value="1"/>
</dbReference>
<evidence type="ECO:0000313" key="2">
    <source>
        <dbReference type="EMBL" id="EGE38120.1"/>
    </source>
</evidence>
<accession>F2UY19</accession>
<reference evidence="3" key="1">
    <citation type="submission" date="2010-02" db="EMBL/GenBank/DDBJ databases">
        <title>The Genome Sequence of Prevotella oris strain C735.</title>
        <authorList>
            <consortium name="The Broad Institute Genome Sequencing Platform"/>
            <person name="Ward D."/>
            <person name="Feldgarden M."/>
            <person name="Earl A."/>
            <person name="Young S.K."/>
            <person name="Zeng Q."/>
            <person name="Koehrsen M."/>
            <person name="Alvarado L."/>
            <person name="Berlin A."/>
            <person name="Bochicchio J."/>
            <person name="Borenstein D."/>
            <person name="Chapman S.B."/>
            <person name="Chen Z."/>
            <person name="Engels R."/>
            <person name="Freedman E."/>
            <person name="Gellesch M."/>
            <person name="Goldberg J."/>
            <person name="Griggs A."/>
            <person name="Gujja S."/>
            <person name="Heilman E."/>
            <person name="Heiman D."/>
            <person name="Hepburn T."/>
            <person name="Howarth C."/>
            <person name="Jen D."/>
            <person name="Larson L."/>
            <person name="Mehta T."/>
            <person name="Park D."/>
            <person name="Pearson M."/>
            <person name="Roberts A."/>
            <person name="Saif S."/>
            <person name="Shea T."/>
            <person name="Shenoy N."/>
            <person name="Sisk P."/>
            <person name="Stolte C."/>
            <person name="Sykes S."/>
            <person name="Thomson T."/>
            <person name="Walk T."/>
            <person name="White J."/>
            <person name="Yandava C."/>
            <person name="Sibley C.D."/>
            <person name="Field T.R."/>
            <person name="Grinwis M."/>
            <person name="Eshaghurshan C.S."/>
            <person name="Surette M.G."/>
            <person name="Haas B."/>
            <person name="Nusbaum C."/>
            <person name="Birren B."/>
        </authorList>
    </citation>
    <scope>NUCLEOTIDE SEQUENCE [LARGE SCALE GENOMIC DNA]</scope>
    <source>
        <strain evidence="3">C505</strain>
    </source>
</reference>